<keyword evidence="2" id="KW-0547">Nucleotide-binding</keyword>
<dbReference type="InterPro" id="IPR047661">
    <property type="entry name" value="IstB"/>
</dbReference>
<reference evidence="6 7" key="1">
    <citation type="submission" date="2020-11" db="EMBL/GenBank/DDBJ databases">
        <title>WGS of Herminiimonas contaminans strain Marseille-Q4544 isolated from planarians Schmidtea mediterranea.</title>
        <authorList>
            <person name="Kangale L."/>
        </authorList>
    </citation>
    <scope>NUCLEOTIDE SEQUENCE [LARGE SCALE GENOMIC DNA]</scope>
    <source>
        <strain evidence="6 7">Marseille-Q4544</strain>
    </source>
</reference>
<feature type="domain" description="AAA+ ATPase" evidence="5">
    <location>
        <begin position="92"/>
        <end position="225"/>
    </location>
</feature>
<evidence type="ECO:0000256" key="2">
    <source>
        <dbReference type="ARBA" id="ARBA00022741"/>
    </source>
</evidence>
<dbReference type="EMBL" id="JADOEL010000015">
    <property type="protein sequence ID" value="MBF8179145.1"/>
    <property type="molecule type" value="Genomic_DNA"/>
</dbReference>
<dbReference type="InterPro" id="IPR027417">
    <property type="entry name" value="P-loop_NTPase"/>
</dbReference>
<organism evidence="6 7">
    <name type="scientific">Herminiimonas contaminans</name>
    <dbReference type="NCBI Taxonomy" id="1111140"/>
    <lineage>
        <taxon>Bacteria</taxon>
        <taxon>Pseudomonadati</taxon>
        <taxon>Pseudomonadota</taxon>
        <taxon>Betaproteobacteria</taxon>
        <taxon>Burkholderiales</taxon>
        <taxon>Oxalobacteraceae</taxon>
        <taxon>Herminiimonas</taxon>
    </lineage>
</organism>
<dbReference type="PANTHER" id="PTHR30050:SF4">
    <property type="entry name" value="ATP-BINDING PROTEIN RV3427C IN INSERTION SEQUENCE-RELATED"/>
    <property type="match status" value="1"/>
</dbReference>
<dbReference type="SUPFAM" id="SSF52540">
    <property type="entry name" value="P-loop containing nucleoside triphosphate hydrolases"/>
    <property type="match status" value="1"/>
</dbReference>
<dbReference type="InterPro" id="IPR002611">
    <property type="entry name" value="IstB_ATP-bd"/>
</dbReference>
<dbReference type="GO" id="GO:0005524">
    <property type="term" value="F:ATP binding"/>
    <property type="evidence" value="ECO:0007669"/>
    <property type="project" value="UniProtKB-KW"/>
</dbReference>
<accession>A0ABS0EWD0</accession>
<protein>
    <submittedName>
        <fullName evidence="6">ATP-binding protein</fullName>
    </submittedName>
</protein>
<evidence type="ECO:0000256" key="3">
    <source>
        <dbReference type="ARBA" id="ARBA00022840"/>
    </source>
</evidence>
<evidence type="ECO:0000313" key="6">
    <source>
        <dbReference type="EMBL" id="MBF8179145.1"/>
    </source>
</evidence>
<comment type="caution">
    <text evidence="6">The sequence shown here is derived from an EMBL/GenBank/DDBJ whole genome shotgun (WGS) entry which is preliminary data.</text>
</comment>
<proteinExistence type="inferred from homology"/>
<dbReference type="Pfam" id="PF01695">
    <property type="entry name" value="IstB_IS21"/>
    <property type="match status" value="1"/>
</dbReference>
<evidence type="ECO:0000313" key="7">
    <source>
        <dbReference type="Proteomes" id="UP000657372"/>
    </source>
</evidence>
<dbReference type="PIRSF" id="PIRSF003073">
    <property type="entry name" value="DNAC_TnpB_IstB"/>
    <property type="match status" value="1"/>
</dbReference>
<dbReference type="NCBIfam" id="NF038214">
    <property type="entry name" value="IS21_help_AAA"/>
    <property type="match status" value="1"/>
</dbReference>
<keyword evidence="3 6" id="KW-0067">ATP-binding</keyword>
<feature type="region of interest" description="Disordered" evidence="4">
    <location>
        <begin position="237"/>
        <end position="259"/>
    </location>
</feature>
<sequence>MIQNNLEHMRARALALRLNGLLEHWGEVGAADWVAPLIQWEEDERARRSLARRLRDAHLGKFRALADFDWTWPRRIERAAIEELMSLSFMKDASNVVFLGPNGVGKSTLAMNVAHQALVQGHTVLFASASQMLGELAALDSDSMLRRRLRRYTQPEVLVIDEVGYLSYSNRHADLLFELVSRRYQNHSTIVTTNRPFAEWSEVFPNAACVVSLVDRLMHRAEVIAVDGESYRLKEARERNEARARQRGAKKAGREGVGA</sequence>
<dbReference type="RefSeq" id="WP_195876257.1">
    <property type="nucleotide sequence ID" value="NZ_JADOEL010000015.1"/>
</dbReference>
<name>A0ABS0EWD0_9BURK</name>
<dbReference type="CDD" id="cd00009">
    <property type="entry name" value="AAA"/>
    <property type="match status" value="1"/>
</dbReference>
<dbReference type="PANTHER" id="PTHR30050">
    <property type="entry name" value="CHROMOSOMAL REPLICATION INITIATOR PROTEIN DNAA"/>
    <property type="match status" value="1"/>
</dbReference>
<dbReference type="Proteomes" id="UP000657372">
    <property type="component" value="Unassembled WGS sequence"/>
</dbReference>
<dbReference type="InterPro" id="IPR003593">
    <property type="entry name" value="AAA+_ATPase"/>
</dbReference>
<comment type="similarity">
    <text evidence="1">Belongs to the IS21/IS1162 putative ATP-binding protein family.</text>
</comment>
<keyword evidence="7" id="KW-1185">Reference proteome</keyword>
<evidence type="ECO:0000259" key="5">
    <source>
        <dbReference type="SMART" id="SM00382"/>
    </source>
</evidence>
<evidence type="ECO:0000256" key="4">
    <source>
        <dbReference type="SAM" id="MobiDB-lite"/>
    </source>
</evidence>
<dbReference type="InterPro" id="IPR028350">
    <property type="entry name" value="DNAC/IstB-like"/>
</dbReference>
<dbReference type="Gene3D" id="3.40.50.300">
    <property type="entry name" value="P-loop containing nucleotide triphosphate hydrolases"/>
    <property type="match status" value="1"/>
</dbReference>
<evidence type="ECO:0000256" key="1">
    <source>
        <dbReference type="ARBA" id="ARBA00008059"/>
    </source>
</evidence>
<dbReference type="SMART" id="SM00382">
    <property type="entry name" value="AAA"/>
    <property type="match status" value="1"/>
</dbReference>
<gene>
    <name evidence="6" type="ORF">IXC47_15785</name>
</gene>